<comment type="caution">
    <text evidence="1">The sequence shown here is derived from an EMBL/GenBank/DDBJ whole genome shotgun (WGS) entry which is preliminary data.</text>
</comment>
<dbReference type="Proteomes" id="UP000322524">
    <property type="component" value="Unassembled WGS sequence"/>
</dbReference>
<evidence type="ECO:0000313" key="1">
    <source>
        <dbReference type="EMBL" id="TYS62532.1"/>
    </source>
</evidence>
<accession>A0A5D4SK45</accession>
<organism evidence="1 2">
    <name type="scientific">Sutcliffiella horikoshii</name>
    <dbReference type="NCBI Taxonomy" id="79883"/>
    <lineage>
        <taxon>Bacteria</taxon>
        <taxon>Bacillati</taxon>
        <taxon>Bacillota</taxon>
        <taxon>Bacilli</taxon>
        <taxon>Bacillales</taxon>
        <taxon>Bacillaceae</taxon>
        <taxon>Sutcliffiella</taxon>
    </lineage>
</organism>
<evidence type="ECO:0000313" key="2">
    <source>
        <dbReference type="Proteomes" id="UP000322524"/>
    </source>
</evidence>
<name>A0A5D4SK45_9BACI</name>
<reference evidence="1 2" key="1">
    <citation type="submission" date="2019-08" db="EMBL/GenBank/DDBJ databases">
        <title>Bacillus genomes from the desert of Cuatro Cienegas, Coahuila.</title>
        <authorList>
            <person name="Olmedo-Alvarez G."/>
        </authorList>
    </citation>
    <scope>NUCLEOTIDE SEQUENCE [LARGE SCALE GENOMIC DNA]</scope>
    <source>
        <strain evidence="1 2">CH28_1T</strain>
    </source>
</reference>
<dbReference type="OrthoDB" id="10004190at2"/>
<gene>
    <name evidence="1" type="ORF">FZC76_20745</name>
</gene>
<proteinExistence type="predicted"/>
<dbReference type="EMBL" id="VTEV01000012">
    <property type="protein sequence ID" value="TYS62532.1"/>
    <property type="molecule type" value="Genomic_DNA"/>
</dbReference>
<dbReference type="RefSeq" id="WP_148990062.1">
    <property type="nucleotide sequence ID" value="NZ_VTEV01000012.1"/>
</dbReference>
<dbReference type="AlphaFoldDB" id="A0A5D4SK45"/>
<protein>
    <submittedName>
        <fullName evidence="1">Uncharacterized protein</fullName>
    </submittedName>
</protein>
<sequence length="175" mass="20458">MSEKIRDFCELIAEDYTYYLYHFFNVVHRGELNTFPWCCHASANLISSYLKVHFDDSFVHKKMPAHGVSIGCTGYVDFTEFQFQLSTEQKHNFNMTTKAFTKDEISKFVRSQPIFYSNETTDYQIFNTSLFEECPLFGIEFAKKIKYPQTLDGFMEYVENAIEKVGERVVNAGAY</sequence>